<dbReference type="AlphaFoldDB" id="U4KXD5"/>
<proteinExistence type="predicted"/>
<accession>U4KXD5</accession>
<keyword evidence="3" id="KW-1185">Reference proteome</keyword>
<feature type="region of interest" description="Disordered" evidence="1">
    <location>
        <begin position="1"/>
        <end position="22"/>
    </location>
</feature>
<evidence type="ECO:0000313" key="2">
    <source>
        <dbReference type="EMBL" id="CCX06787.1"/>
    </source>
</evidence>
<reference evidence="2 3" key="1">
    <citation type="journal article" date="2013" name="PLoS Genet.">
        <title>The genome and development-dependent transcriptomes of Pyronema confluens: a window into fungal evolution.</title>
        <authorList>
            <person name="Traeger S."/>
            <person name="Altegoer F."/>
            <person name="Freitag M."/>
            <person name="Gabaldon T."/>
            <person name="Kempken F."/>
            <person name="Kumar A."/>
            <person name="Marcet-Houben M."/>
            <person name="Poggeler S."/>
            <person name="Stajich J.E."/>
            <person name="Nowrousian M."/>
        </authorList>
    </citation>
    <scope>NUCLEOTIDE SEQUENCE [LARGE SCALE GENOMIC DNA]</scope>
    <source>
        <strain evidence="3">CBS 100304</strain>
        <tissue evidence="2">Vegetative mycelium</tissue>
    </source>
</reference>
<protein>
    <submittedName>
        <fullName evidence="2">Uncharacterized protein</fullName>
    </submittedName>
</protein>
<sequence length="203" mass="23205">MKLRSGSYMPKPRNKRASATATNARELKIRILKRKRKNRVADSLQLIKELAKDLSPDFTSARERAFYSYEMDTYGALPEFRMPWEVRFELADMWDGLLNFTDVEVPAPPVLPNFQHTEGCQGLGKARGICFSHQDLVGSLMEERAWNRYHEDVNEKERAYAVSKAPSVYSKGYGWTGWKDGGFKVRGSVGVYKRRMAKKGVSA</sequence>
<evidence type="ECO:0000313" key="3">
    <source>
        <dbReference type="Proteomes" id="UP000018144"/>
    </source>
</evidence>
<gene>
    <name evidence="2" type="ORF">PCON_06374</name>
</gene>
<evidence type="ECO:0000256" key="1">
    <source>
        <dbReference type="SAM" id="MobiDB-lite"/>
    </source>
</evidence>
<dbReference type="OrthoDB" id="10405564at2759"/>
<dbReference type="EMBL" id="HF935313">
    <property type="protein sequence ID" value="CCX06787.1"/>
    <property type="molecule type" value="Genomic_DNA"/>
</dbReference>
<organism evidence="2 3">
    <name type="scientific">Pyronema omphalodes (strain CBS 100304)</name>
    <name type="common">Pyronema confluens</name>
    <dbReference type="NCBI Taxonomy" id="1076935"/>
    <lineage>
        <taxon>Eukaryota</taxon>
        <taxon>Fungi</taxon>
        <taxon>Dikarya</taxon>
        <taxon>Ascomycota</taxon>
        <taxon>Pezizomycotina</taxon>
        <taxon>Pezizomycetes</taxon>
        <taxon>Pezizales</taxon>
        <taxon>Pyronemataceae</taxon>
        <taxon>Pyronema</taxon>
    </lineage>
</organism>
<dbReference type="Proteomes" id="UP000018144">
    <property type="component" value="Unassembled WGS sequence"/>
</dbReference>
<name>U4KXD5_PYROM</name>